<feature type="compositionally biased region" description="Basic and acidic residues" evidence="1">
    <location>
        <begin position="30"/>
        <end position="44"/>
    </location>
</feature>
<feature type="region of interest" description="Disordered" evidence="1">
    <location>
        <begin position="30"/>
        <end position="84"/>
    </location>
</feature>
<dbReference type="SUPFAM" id="SSF158230">
    <property type="entry name" value="PRP4-like"/>
    <property type="match status" value="1"/>
</dbReference>
<name>A0A8T0VQJ1_PANVG</name>
<keyword evidence="3" id="KW-1185">Reference proteome</keyword>
<dbReference type="PANTHER" id="PTHR13007">
    <property type="entry name" value="PRE-MRNA SPLICING FACTOR-RELATED"/>
    <property type="match status" value="1"/>
</dbReference>
<dbReference type="GO" id="GO:0071021">
    <property type="term" value="C:U2-type post-spliceosomal complex"/>
    <property type="evidence" value="ECO:0007669"/>
    <property type="project" value="TreeGrafter"/>
</dbReference>
<dbReference type="GO" id="GO:0005682">
    <property type="term" value="C:U5 snRNP"/>
    <property type="evidence" value="ECO:0007669"/>
    <property type="project" value="TreeGrafter"/>
</dbReference>
<dbReference type="Gene3D" id="4.10.280.110">
    <property type="entry name" value="Pre-mRNA processing factor 4 domain"/>
    <property type="match status" value="1"/>
</dbReference>
<comment type="caution">
    <text evidence="2">The sequence shown here is derived from an EMBL/GenBank/DDBJ whole genome shotgun (WGS) entry which is preliminary data.</text>
</comment>
<dbReference type="AlphaFoldDB" id="A0A8T0VQJ1"/>
<evidence type="ECO:0000313" key="3">
    <source>
        <dbReference type="Proteomes" id="UP000823388"/>
    </source>
</evidence>
<dbReference type="InterPro" id="IPR039979">
    <property type="entry name" value="PRPF18"/>
</dbReference>
<protein>
    <submittedName>
        <fullName evidence="2">Uncharacterized protein</fullName>
    </submittedName>
</protein>
<dbReference type="InterPro" id="IPR036285">
    <property type="entry name" value="PRP4-like_sf"/>
</dbReference>
<dbReference type="OrthoDB" id="1739112at2759"/>
<evidence type="ECO:0000313" key="2">
    <source>
        <dbReference type="EMBL" id="KAG2637510.1"/>
    </source>
</evidence>
<organism evidence="2 3">
    <name type="scientific">Panicum virgatum</name>
    <name type="common">Blackwell switchgrass</name>
    <dbReference type="NCBI Taxonomy" id="38727"/>
    <lineage>
        <taxon>Eukaryota</taxon>
        <taxon>Viridiplantae</taxon>
        <taxon>Streptophyta</taxon>
        <taxon>Embryophyta</taxon>
        <taxon>Tracheophyta</taxon>
        <taxon>Spermatophyta</taxon>
        <taxon>Magnoliopsida</taxon>
        <taxon>Liliopsida</taxon>
        <taxon>Poales</taxon>
        <taxon>Poaceae</taxon>
        <taxon>PACMAD clade</taxon>
        <taxon>Panicoideae</taxon>
        <taxon>Panicodae</taxon>
        <taxon>Paniceae</taxon>
        <taxon>Panicinae</taxon>
        <taxon>Panicum</taxon>
        <taxon>Panicum sect. Hiantes</taxon>
    </lineage>
</organism>
<gene>
    <name evidence="2" type="ORF">PVAP13_2NG524700</name>
</gene>
<dbReference type="EMBL" id="CM029040">
    <property type="protein sequence ID" value="KAG2637510.1"/>
    <property type="molecule type" value="Genomic_DNA"/>
</dbReference>
<dbReference type="PANTHER" id="PTHR13007:SF19">
    <property type="entry name" value="PRE-MRNA-SPLICING FACTOR 18"/>
    <property type="match status" value="1"/>
</dbReference>
<sequence length="193" mass="20875">MDLLKQELQKKRKAARVDFAGRSFVRRSELERKQLQQRRDERLKPKTSAPVSSCLESAAASGPGSDPHAAAGISSPSPHGELSCLPRHEVTQRFRVLRQPVTLFREDDAACAEHLELALRSSAVDAIDGLGMTRGQQSNDSLTGDVIGMRQRHRSARDACPKLAAGGGGAAGDEDDAGADRDLKMMEAEFDAL</sequence>
<reference evidence="2" key="1">
    <citation type="submission" date="2020-05" db="EMBL/GenBank/DDBJ databases">
        <title>WGS assembly of Panicum virgatum.</title>
        <authorList>
            <person name="Lovell J.T."/>
            <person name="Jenkins J."/>
            <person name="Shu S."/>
            <person name="Juenger T.E."/>
            <person name="Schmutz J."/>
        </authorList>
    </citation>
    <scope>NUCLEOTIDE SEQUENCE</scope>
    <source>
        <strain evidence="2">AP13</strain>
    </source>
</reference>
<proteinExistence type="predicted"/>
<dbReference type="GO" id="GO:0046540">
    <property type="term" value="C:U4/U6 x U5 tri-snRNP complex"/>
    <property type="evidence" value="ECO:0007669"/>
    <property type="project" value="TreeGrafter"/>
</dbReference>
<accession>A0A8T0VQJ1</accession>
<dbReference type="GO" id="GO:0000350">
    <property type="term" value="P:generation of catalytic spliceosome for second transesterification step"/>
    <property type="evidence" value="ECO:0007669"/>
    <property type="project" value="TreeGrafter"/>
</dbReference>
<evidence type="ECO:0000256" key="1">
    <source>
        <dbReference type="SAM" id="MobiDB-lite"/>
    </source>
</evidence>
<dbReference type="Proteomes" id="UP000823388">
    <property type="component" value="Chromosome 2N"/>
</dbReference>